<evidence type="ECO:0000313" key="3">
    <source>
        <dbReference type="EMBL" id="MDW6004328.1"/>
    </source>
</evidence>
<dbReference type="OrthoDB" id="7594417at2"/>
<feature type="region of interest" description="Disordered" evidence="1">
    <location>
        <begin position="179"/>
        <end position="213"/>
    </location>
</feature>
<accession>A0A1Y6IS29</accession>
<feature type="compositionally biased region" description="Basic and acidic residues" evidence="1">
    <location>
        <begin position="192"/>
        <end position="213"/>
    </location>
</feature>
<dbReference type="RefSeq" id="WP_087478962.1">
    <property type="nucleotide sequence ID" value="NZ_AP024883.1"/>
</dbReference>
<dbReference type="AlphaFoldDB" id="A0A1Y6IS29"/>
<sequence length="213" mass="23653">MGMVTVERQKYLQKITQRLVIFTSVILVVVALVFYNVVGTTSCKTMNDCSEHSYLVLLVFVAGLLGGFVSIQQRLPSIELDELKVLSDSWISITLIPINGGIFALVLMLMFAGNIVQGGLFPTYPDTFNISNTQSFYTWLSQAYPVNGVDVAKLLFWSFVAGFSERLVPQIIRKTSSELLDDGHDEDANGQEPHKPDNKPDPKGKKGDHHKDS</sequence>
<feature type="transmembrane region" description="Helical" evidence="2">
    <location>
        <begin position="91"/>
        <end position="112"/>
    </location>
</feature>
<evidence type="ECO:0000313" key="6">
    <source>
        <dbReference type="Proteomes" id="UP001283366"/>
    </source>
</evidence>
<feature type="compositionally biased region" description="Acidic residues" evidence="1">
    <location>
        <begin position="179"/>
        <end position="189"/>
    </location>
</feature>
<dbReference type="EMBL" id="JAWRCO010000001">
    <property type="protein sequence ID" value="MDW6004328.1"/>
    <property type="molecule type" value="Genomic_DNA"/>
</dbReference>
<organism evidence="4 5">
    <name type="scientific">Vibrio mangrovi</name>
    <dbReference type="NCBI Taxonomy" id="474394"/>
    <lineage>
        <taxon>Bacteria</taxon>
        <taxon>Pseudomonadati</taxon>
        <taxon>Pseudomonadota</taxon>
        <taxon>Gammaproteobacteria</taxon>
        <taxon>Vibrionales</taxon>
        <taxon>Vibrionaceae</taxon>
        <taxon>Vibrio</taxon>
    </lineage>
</organism>
<evidence type="ECO:0000256" key="1">
    <source>
        <dbReference type="SAM" id="MobiDB-lite"/>
    </source>
</evidence>
<dbReference type="EMBL" id="FXXI01000001">
    <property type="protein sequence ID" value="SMR98873.1"/>
    <property type="molecule type" value="Genomic_DNA"/>
</dbReference>
<dbReference type="Proteomes" id="UP001283366">
    <property type="component" value="Unassembled WGS sequence"/>
</dbReference>
<dbReference type="Proteomes" id="UP000196125">
    <property type="component" value="Unassembled WGS sequence"/>
</dbReference>
<keyword evidence="6" id="KW-1185">Reference proteome</keyword>
<protein>
    <submittedName>
        <fullName evidence="4">Uncharacterized protein</fullName>
    </submittedName>
</protein>
<evidence type="ECO:0000256" key="2">
    <source>
        <dbReference type="SAM" id="Phobius"/>
    </source>
</evidence>
<feature type="transmembrane region" description="Helical" evidence="2">
    <location>
        <begin position="53"/>
        <end position="71"/>
    </location>
</feature>
<evidence type="ECO:0000313" key="5">
    <source>
        <dbReference type="Proteomes" id="UP000196125"/>
    </source>
</evidence>
<keyword evidence="2" id="KW-1133">Transmembrane helix</keyword>
<keyword evidence="2" id="KW-0472">Membrane</keyword>
<gene>
    <name evidence="3" type="ORF">SBX37_15840</name>
    <name evidence="4" type="ORF">VIM7927_00086</name>
</gene>
<proteinExistence type="predicted"/>
<evidence type="ECO:0000313" key="4">
    <source>
        <dbReference type="EMBL" id="SMR98873.1"/>
    </source>
</evidence>
<reference evidence="4 5" key="1">
    <citation type="submission" date="2017-05" db="EMBL/GenBank/DDBJ databases">
        <authorList>
            <person name="Song R."/>
            <person name="Chenine A.L."/>
            <person name="Ruprecht R.M."/>
        </authorList>
    </citation>
    <scope>NUCLEOTIDE SEQUENCE [LARGE SCALE GENOMIC DNA]</scope>
    <source>
        <strain evidence="4 5">CECT 7927</strain>
    </source>
</reference>
<name>A0A1Y6IS29_9VIBR</name>
<keyword evidence="2" id="KW-0812">Transmembrane</keyword>
<feature type="transmembrane region" description="Helical" evidence="2">
    <location>
        <begin position="20"/>
        <end position="41"/>
    </location>
</feature>
<reference evidence="3 6" key="2">
    <citation type="submission" date="2023-11" db="EMBL/GenBank/DDBJ databases">
        <title>Plant-associative lifestyle of Vibrio porteresiae and its evolutionary dynamics.</title>
        <authorList>
            <person name="Rameshkumar N."/>
            <person name="Kirti K."/>
        </authorList>
    </citation>
    <scope>NUCLEOTIDE SEQUENCE [LARGE SCALE GENOMIC DNA]</scope>
    <source>
        <strain evidence="3 6">MSSRF38</strain>
    </source>
</reference>